<gene>
    <name evidence="2" type="ORF">ACFQ63_24490</name>
</gene>
<dbReference type="RefSeq" id="WP_362571882.1">
    <property type="nucleotide sequence ID" value="NZ_JBEZXO010000061.1"/>
</dbReference>
<dbReference type="EMBL" id="JBHTRV010000020">
    <property type="protein sequence ID" value="MFE5982867.1"/>
    <property type="molecule type" value="Genomic_DNA"/>
</dbReference>
<evidence type="ECO:0000313" key="3">
    <source>
        <dbReference type="Proteomes" id="UP001600424"/>
    </source>
</evidence>
<evidence type="ECO:0000256" key="1">
    <source>
        <dbReference type="SAM" id="MobiDB-lite"/>
    </source>
</evidence>
<keyword evidence="3" id="KW-1185">Reference proteome</keyword>
<evidence type="ECO:0000313" key="2">
    <source>
        <dbReference type="EMBL" id="MFE5982867.1"/>
    </source>
</evidence>
<proteinExistence type="predicted"/>
<reference evidence="2 3" key="1">
    <citation type="submission" date="2024-09" db="EMBL/GenBank/DDBJ databases">
        <title>The Natural Products Discovery Center: Release of the First 8490 Sequenced Strains for Exploring Actinobacteria Biosynthetic Diversity.</title>
        <authorList>
            <person name="Kalkreuter E."/>
            <person name="Kautsar S.A."/>
            <person name="Yang D."/>
            <person name="Bader C.D."/>
            <person name="Teijaro C.N."/>
            <person name="Fluegel L."/>
            <person name="Davis C.M."/>
            <person name="Simpson J.R."/>
            <person name="Lauterbach L."/>
            <person name="Steele A.D."/>
            <person name="Gui C."/>
            <person name="Meng S."/>
            <person name="Li G."/>
            <person name="Viehrig K."/>
            <person name="Ye F."/>
            <person name="Su P."/>
            <person name="Kiefer A.F."/>
            <person name="Nichols A."/>
            <person name="Cepeda A.J."/>
            <person name="Yan W."/>
            <person name="Fan B."/>
            <person name="Jiang Y."/>
            <person name="Adhikari A."/>
            <person name="Zheng C.-J."/>
            <person name="Schuster L."/>
            <person name="Cowan T.M."/>
            <person name="Smanski M.J."/>
            <person name="Chevrette M.G."/>
            <person name="De Carvalho L.P.S."/>
            <person name="Shen B."/>
        </authorList>
    </citation>
    <scope>NUCLEOTIDE SEQUENCE [LARGE SCALE GENOMIC DNA]</scope>
    <source>
        <strain evidence="2 3">NPDC056472</strain>
    </source>
</reference>
<comment type="caution">
    <text evidence="2">The sequence shown here is derived from an EMBL/GenBank/DDBJ whole genome shotgun (WGS) entry which is preliminary data.</text>
</comment>
<organism evidence="2 3">
    <name type="scientific">Streptomyces wedmorensis</name>
    <dbReference type="NCBI Taxonomy" id="43759"/>
    <lineage>
        <taxon>Bacteria</taxon>
        <taxon>Bacillati</taxon>
        <taxon>Actinomycetota</taxon>
        <taxon>Actinomycetes</taxon>
        <taxon>Kitasatosporales</taxon>
        <taxon>Streptomycetaceae</taxon>
        <taxon>Streptomyces</taxon>
    </lineage>
</organism>
<dbReference type="Proteomes" id="UP001600424">
    <property type="component" value="Unassembled WGS sequence"/>
</dbReference>
<accession>A0ABW6J1B6</accession>
<feature type="region of interest" description="Disordered" evidence="1">
    <location>
        <begin position="150"/>
        <end position="196"/>
    </location>
</feature>
<feature type="compositionally biased region" description="Pro residues" evidence="1">
    <location>
        <begin position="156"/>
        <end position="165"/>
    </location>
</feature>
<sequence>MTERPPQRIPNRQLASLIAEAGFSNAGLARRVDQLGLEHGLDLRYDKTSVTRWLRGQQPRGTTPALIAEVFTRRLGRRLSAQDLGLDACAPVYAGLEFAATPEEAVDIVSGLWRKDSGSHAELRKIAFTPAGLVVPSRDWLIGRADDRVARGEPAPADPRPPAATPPNDLRVPPQGRFSVPRQRGTDRGPGQRVSSGDIAALRSVAELFRTLDHAYGGGHARQALVRYLEHEAEPMLRGTYGESVGRRLFAAAADLTRLAGWTSYDIAAHGLAQRYFVQALRLAQAAGDRAYGSYVLLTMSCQAVYLGHGREAVQLARVAQQGVGPAAPPVVQAMLNAIEARGHAVLGEARACSASLVRAERALEASRPGDEVPYWARMFDEAQLADELGHCHRDLQQYRPAAQHAERALQLRAPGFARSRLFCRVVLATSRLALGELDQACALGAEAAQQASEMRSARAVEYVRDFERRLEPYRDAAAARTYRDRVAALG</sequence>
<name>A0ABW6J1B6_STRWE</name>
<protein>
    <submittedName>
        <fullName evidence="2">Regulator</fullName>
    </submittedName>
</protein>